<dbReference type="PANTHER" id="PTHR13239:SF4">
    <property type="entry name" value="AT25231P"/>
    <property type="match status" value="1"/>
</dbReference>
<dbReference type="Pfam" id="PF11882">
    <property type="entry name" value="DUF3402"/>
    <property type="match status" value="1"/>
</dbReference>
<dbReference type="SMART" id="SM01293">
    <property type="entry name" value="DUF3402"/>
    <property type="match status" value="1"/>
</dbReference>
<dbReference type="SMART" id="SM01292">
    <property type="entry name" value="N1221"/>
    <property type="match status" value="1"/>
</dbReference>
<evidence type="ECO:0000259" key="2">
    <source>
        <dbReference type="SMART" id="SM01292"/>
    </source>
</evidence>
<evidence type="ECO:0000313" key="4">
    <source>
        <dbReference type="EMBL" id="KAF4629340.1"/>
    </source>
</evidence>
<name>A0A8H4W2J2_9HELO</name>
<dbReference type="PANTHER" id="PTHR13239">
    <property type="entry name" value="PROTEIN REQUIRED FOR HYPHAL ANASTOMOSIS HAM-2"/>
    <property type="match status" value="1"/>
</dbReference>
<reference evidence="4 5" key="1">
    <citation type="submission" date="2020-03" db="EMBL/GenBank/DDBJ databases">
        <title>Draft Genome Sequence of Cudoniella acicularis.</title>
        <authorList>
            <person name="Buettner E."/>
            <person name="Kellner H."/>
        </authorList>
    </citation>
    <scope>NUCLEOTIDE SEQUENCE [LARGE SCALE GENOMIC DNA]</scope>
    <source>
        <strain evidence="4 5">DSM 108380</strain>
    </source>
</reference>
<protein>
    <submittedName>
        <fullName evidence="4">Uncharacterized protein</fullName>
    </submittedName>
</protein>
<sequence length="1304" mass="147822">MASLWIAPAPADPPIPADIADTGLADVGLPAPQPPTGVATGRPQLQRNQPQPPPPHQPPPPPAPQQIGNPNDSLSLMQLRRIVTEFPKSDPISYAFTYADTASFEEEVDEWFSYNEAEYRRLHRAKDTFGRRWRKFAGKTWLEAEQVEWQNFVEREVNGLLATDLRRRCKSLQTILHVILGVWDETAGLELSGKEADAPKTKTRATQVQLEHMKSGILLVARAGGIPLLYDVMQNAFKRLWDDDFRETKLVEEDIPFIQDELDNVTTIMYLMFEGVRNDPVVLESPRMKLLELNPSLVDYLVTITARLRWDEANELPQTRIFLLFWKAILLVFGGTAEVDQVKTATSELRDVYGNGQLITASPLDYHIFRQEITSKYPAYTPPQPLLPLEPDNNSILPPLPNRPSRANGANGIIPPPMNVNSSGASILHQPVHIATPAPSPPPSPPVGGKAGKKQNYQTNQNFPFMYPPLDSTSNSAGGKGAAGLQGLLVGRKWEGSDIPKSILEAGELFAKRMRMTRAMRQLWDERERFLKFERGWDGQDNDVEELDLETILAHKLSLDETKHPKAEVDYGPNADIDDKVKQKLDLIEGFYRDAIPHLQSLVIVLLKAVLANVTALITQPMGGQPGVLAPAFRSEVNLRTGVPAQNRAQDPANIPLPNPVEPSDLPIDEIEALRSREITAKAVSGVLLILLKWFKVSHILKFEYLTQLLLDSNYLPLVLKLFAHQEIDKVVDSRTDRDDMSFFSFCNLNSKNAAAGLVREQEEESEDDAAPPPIKIRRELPVAEVDDKLPALAFQEGQVAGKRELPEVDELGYPTTDPPAEPITEFSWRNFFSSINFLRVMQKICKNKAHRNLLLVQYKSSNILKKSLKIPQPELRLYTLKLFKNQVPYCGRKWRQGNMRVITAVYLHCRPELRDDWLAGSDVDAEVEEALPLEQALRALTHWHNIKRYPDQMGADTKLLEEEHDFFVRELDKMAWIDDGMVDGESVADSGWDGMGNGGWMAQTIDNTMENGTRYRDVVPRVKHIDIAPRTYTPHSISYSKPSIEPRPKPETFHLFSNLPTELRLKIWQLAMPPPAAVFLDPGPSFQITSELDLPVRVRMREGVPSIMGVNHESRQELLKWYCLVHFKHPWDQKGRRDGEALCFNPDLDFLYYSHVPRGLRPSHIQYERWFSDLRDQAPHILARVREFEIRRFDWTEVAPIWRYESRTSIFEPFIQALVQFPGLKRLHIVLESGELHRCNYGRHPCTLTPVAMSNCQGIFTMLLDEKKDMFAGSKAPQVIVYPWQPLGAWKSDLPPLYGPTGS</sequence>
<feature type="domain" description="Far11/STRP C-terminal" evidence="3">
    <location>
        <begin position="500"/>
        <end position="972"/>
    </location>
</feature>
<evidence type="ECO:0000259" key="3">
    <source>
        <dbReference type="SMART" id="SM01293"/>
    </source>
</evidence>
<keyword evidence="5" id="KW-1185">Reference proteome</keyword>
<dbReference type="InterPro" id="IPR045518">
    <property type="entry name" value="2EXR"/>
</dbReference>
<evidence type="ECO:0000256" key="1">
    <source>
        <dbReference type="SAM" id="MobiDB-lite"/>
    </source>
</evidence>
<evidence type="ECO:0000313" key="5">
    <source>
        <dbReference type="Proteomes" id="UP000566819"/>
    </source>
</evidence>
<feature type="domain" description="Far11/STRP N-terminal" evidence="2">
    <location>
        <begin position="91"/>
        <end position="393"/>
    </location>
</feature>
<dbReference type="Proteomes" id="UP000566819">
    <property type="component" value="Unassembled WGS sequence"/>
</dbReference>
<organism evidence="4 5">
    <name type="scientific">Cudoniella acicularis</name>
    <dbReference type="NCBI Taxonomy" id="354080"/>
    <lineage>
        <taxon>Eukaryota</taxon>
        <taxon>Fungi</taxon>
        <taxon>Dikarya</taxon>
        <taxon>Ascomycota</taxon>
        <taxon>Pezizomycotina</taxon>
        <taxon>Leotiomycetes</taxon>
        <taxon>Helotiales</taxon>
        <taxon>Tricladiaceae</taxon>
        <taxon>Cudoniella</taxon>
    </lineage>
</organism>
<dbReference type="GO" id="GO:0007010">
    <property type="term" value="P:cytoskeleton organization"/>
    <property type="evidence" value="ECO:0007669"/>
    <property type="project" value="TreeGrafter"/>
</dbReference>
<accession>A0A8H4W2J2</accession>
<feature type="region of interest" description="Disordered" evidence="1">
    <location>
        <begin position="1"/>
        <end position="72"/>
    </location>
</feature>
<dbReference type="GO" id="GO:0005829">
    <property type="term" value="C:cytosol"/>
    <property type="evidence" value="ECO:0007669"/>
    <property type="project" value="TreeGrafter"/>
</dbReference>
<dbReference type="Pfam" id="PF07923">
    <property type="entry name" value="N1221"/>
    <property type="match status" value="1"/>
</dbReference>
<dbReference type="Pfam" id="PF20150">
    <property type="entry name" value="2EXR"/>
    <property type="match status" value="1"/>
</dbReference>
<dbReference type="OrthoDB" id="18234at2759"/>
<feature type="compositionally biased region" description="Pro residues" evidence="1">
    <location>
        <begin position="50"/>
        <end position="64"/>
    </location>
</feature>
<proteinExistence type="predicted"/>
<comment type="caution">
    <text evidence="4">The sequence shown here is derived from an EMBL/GenBank/DDBJ whole genome shotgun (WGS) entry which is preliminary data.</text>
</comment>
<dbReference type="InterPro" id="IPR012486">
    <property type="entry name" value="Far11/STRP_N"/>
</dbReference>
<dbReference type="InterPro" id="IPR021819">
    <property type="entry name" value="Far11/STRP_C"/>
</dbReference>
<dbReference type="EMBL" id="JAAMPI010000690">
    <property type="protein sequence ID" value="KAF4629340.1"/>
    <property type="molecule type" value="Genomic_DNA"/>
</dbReference>
<gene>
    <name evidence="4" type="ORF">G7Y89_g8806</name>
</gene>
<dbReference type="InterPro" id="IPR040185">
    <property type="entry name" value="Far11/STRP"/>
</dbReference>